<dbReference type="InterPro" id="IPR035992">
    <property type="entry name" value="Ricin_B-like_lectins"/>
</dbReference>
<dbReference type="CDD" id="cd23415">
    <property type="entry name" value="beta-trefoil_Ricin_AH"/>
    <property type="match status" value="1"/>
</dbReference>
<dbReference type="Pfam" id="PF00652">
    <property type="entry name" value="Ricin_B_lectin"/>
    <property type="match status" value="1"/>
</dbReference>
<feature type="signal peptide" evidence="1">
    <location>
        <begin position="1"/>
        <end position="29"/>
    </location>
</feature>
<evidence type="ECO:0000259" key="2">
    <source>
        <dbReference type="SMART" id="SM00458"/>
    </source>
</evidence>
<comment type="caution">
    <text evidence="3">The sequence shown here is derived from an EMBL/GenBank/DDBJ whole genome shotgun (WGS) entry which is preliminary data.</text>
</comment>
<dbReference type="AlphaFoldDB" id="A0A7W9KH32"/>
<dbReference type="Proteomes" id="UP000585638">
    <property type="component" value="Unassembled WGS sequence"/>
</dbReference>
<evidence type="ECO:0000313" key="4">
    <source>
        <dbReference type="Proteomes" id="UP000585638"/>
    </source>
</evidence>
<sequence length="163" mass="17807">MAKKLVARLAAVLISAVVLFGIDVGAAHADAYGMHLQHAHGGYCLDSNSNGDAYFNPCQHGNTYQEWNIVSASGGVHIVDVQTGRCLAVMQEYGTGYYIGTESCGSAPSNLTWSWLSGQYQYEFYNGGNRACLDGNMSNIYPTFGLPTCQYSNVYQNWYAIYP</sequence>
<keyword evidence="4" id="KW-1185">Reference proteome</keyword>
<name>A0A7W9KH32_9PSEU</name>
<dbReference type="SMART" id="SM00458">
    <property type="entry name" value="RICIN"/>
    <property type="match status" value="1"/>
</dbReference>
<keyword evidence="1" id="KW-0732">Signal</keyword>
<accession>A0A7W9KH32</accession>
<gene>
    <name evidence="3" type="ORF">BJ998_003647</name>
</gene>
<dbReference type="Gene3D" id="2.80.10.50">
    <property type="match status" value="1"/>
</dbReference>
<evidence type="ECO:0000313" key="3">
    <source>
        <dbReference type="EMBL" id="MBB5892451.1"/>
    </source>
</evidence>
<dbReference type="RefSeq" id="WP_184863204.1">
    <property type="nucleotide sequence ID" value="NZ_JACHIR010000001.1"/>
</dbReference>
<proteinExistence type="predicted"/>
<evidence type="ECO:0000256" key="1">
    <source>
        <dbReference type="SAM" id="SignalP"/>
    </source>
</evidence>
<dbReference type="EMBL" id="JACHIR010000001">
    <property type="protein sequence ID" value="MBB5892451.1"/>
    <property type="molecule type" value="Genomic_DNA"/>
</dbReference>
<dbReference type="SUPFAM" id="SSF50370">
    <property type="entry name" value="Ricin B-like lectins"/>
    <property type="match status" value="1"/>
</dbReference>
<protein>
    <recommendedName>
        <fullName evidence="2">Ricin B lectin domain-containing protein</fullName>
    </recommendedName>
</protein>
<dbReference type="InterPro" id="IPR000772">
    <property type="entry name" value="Ricin_B_lectin"/>
</dbReference>
<feature type="chain" id="PRO_5038645217" description="Ricin B lectin domain-containing protein" evidence="1">
    <location>
        <begin position="30"/>
        <end position="163"/>
    </location>
</feature>
<organism evidence="3 4">
    <name type="scientific">Kutzneria kofuensis</name>
    <dbReference type="NCBI Taxonomy" id="103725"/>
    <lineage>
        <taxon>Bacteria</taxon>
        <taxon>Bacillati</taxon>
        <taxon>Actinomycetota</taxon>
        <taxon>Actinomycetes</taxon>
        <taxon>Pseudonocardiales</taxon>
        <taxon>Pseudonocardiaceae</taxon>
        <taxon>Kutzneria</taxon>
    </lineage>
</organism>
<dbReference type="PROSITE" id="PS50231">
    <property type="entry name" value="RICIN_B_LECTIN"/>
    <property type="match status" value="1"/>
</dbReference>
<feature type="domain" description="Ricin B lectin" evidence="2">
    <location>
        <begin position="31"/>
        <end position="161"/>
    </location>
</feature>
<reference evidence="3 4" key="1">
    <citation type="submission" date="2020-08" db="EMBL/GenBank/DDBJ databases">
        <title>Sequencing the genomes of 1000 actinobacteria strains.</title>
        <authorList>
            <person name="Klenk H.-P."/>
        </authorList>
    </citation>
    <scope>NUCLEOTIDE SEQUENCE [LARGE SCALE GENOMIC DNA]</scope>
    <source>
        <strain evidence="3 4">DSM 43851</strain>
    </source>
</reference>